<evidence type="ECO:0000313" key="3">
    <source>
        <dbReference type="EMBL" id="GGG38624.1"/>
    </source>
</evidence>
<sequence length="92" mass="10604">MEIEKDNVIKLMGRLDSTNVSEIEEQLEEILDEKESLVIDLNELETLDISGIFMLFSFKHRAHKEYKTIEYLLNSSKVITGNIFGINMPSIV</sequence>
<keyword evidence="1" id="KW-0175">Coiled coil</keyword>
<proteinExistence type="predicted"/>
<organism evidence="3 4">
    <name type="scientific">Christiangramia forsetii</name>
    <dbReference type="NCBI Taxonomy" id="411153"/>
    <lineage>
        <taxon>Bacteria</taxon>
        <taxon>Pseudomonadati</taxon>
        <taxon>Bacteroidota</taxon>
        <taxon>Flavobacteriia</taxon>
        <taxon>Flavobacteriales</taxon>
        <taxon>Flavobacteriaceae</taxon>
        <taxon>Christiangramia</taxon>
    </lineage>
</organism>
<name>A0ABQ1WNN2_9FLAO</name>
<feature type="domain" description="STAS" evidence="2">
    <location>
        <begin position="1"/>
        <end position="73"/>
    </location>
</feature>
<dbReference type="PROSITE" id="PS50801">
    <property type="entry name" value="STAS"/>
    <property type="match status" value="1"/>
</dbReference>
<dbReference type="RefSeq" id="WP_011708753.1">
    <property type="nucleotide sequence ID" value="NZ_BMIX01000004.1"/>
</dbReference>
<keyword evidence="4" id="KW-1185">Reference proteome</keyword>
<dbReference type="Proteomes" id="UP000605733">
    <property type="component" value="Unassembled WGS sequence"/>
</dbReference>
<dbReference type="SUPFAM" id="SSF52091">
    <property type="entry name" value="SpoIIaa-like"/>
    <property type="match status" value="1"/>
</dbReference>
<comment type="caution">
    <text evidence="3">The sequence shown here is derived from an EMBL/GenBank/DDBJ whole genome shotgun (WGS) entry which is preliminary data.</text>
</comment>
<dbReference type="InterPro" id="IPR002645">
    <property type="entry name" value="STAS_dom"/>
</dbReference>
<reference evidence="4" key="1">
    <citation type="journal article" date="2019" name="Int. J. Syst. Evol. Microbiol.">
        <title>The Global Catalogue of Microorganisms (GCM) 10K type strain sequencing project: providing services to taxonomists for standard genome sequencing and annotation.</title>
        <authorList>
            <consortium name="The Broad Institute Genomics Platform"/>
            <consortium name="The Broad Institute Genome Sequencing Center for Infectious Disease"/>
            <person name="Wu L."/>
            <person name="Ma J."/>
        </authorList>
    </citation>
    <scope>NUCLEOTIDE SEQUENCE [LARGE SCALE GENOMIC DNA]</scope>
    <source>
        <strain evidence="4">CGMCC 1.15422</strain>
    </source>
</reference>
<evidence type="ECO:0000313" key="4">
    <source>
        <dbReference type="Proteomes" id="UP000605733"/>
    </source>
</evidence>
<dbReference type="Gene3D" id="3.30.750.24">
    <property type="entry name" value="STAS domain"/>
    <property type="match status" value="1"/>
</dbReference>
<evidence type="ECO:0000259" key="2">
    <source>
        <dbReference type="PROSITE" id="PS50801"/>
    </source>
</evidence>
<dbReference type="InterPro" id="IPR036513">
    <property type="entry name" value="STAS_dom_sf"/>
</dbReference>
<evidence type="ECO:0000256" key="1">
    <source>
        <dbReference type="SAM" id="Coils"/>
    </source>
</evidence>
<protein>
    <recommendedName>
        <fullName evidence="2">STAS domain-containing protein</fullName>
    </recommendedName>
</protein>
<feature type="coiled-coil region" evidence="1">
    <location>
        <begin position="20"/>
        <end position="47"/>
    </location>
</feature>
<dbReference type="Pfam" id="PF01740">
    <property type="entry name" value="STAS"/>
    <property type="match status" value="1"/>
</dbReference>
<dbReference type="EMBL" id="BMIX01000004">
    <property type="protein sequence ID" value="GGG38624.1"/>
    <property type="molecule type" value="Genomic_DNA"/>
</dbReference>
<gene>
    <name evidence="3" type="ORF">GCM10011532_23040</name>
</gene>
<accession>A0ABQ1WNN2</accession>